<evidence type="ECO:0000256" key="2">
    <source>
        <dbReference type="SAM" id="SignalP"/>
    </source>
</evidence>
<keyword evidence="2" id="KW-0732">Signal</keyword>
<evidence type="ECO:0000313" key="3">
    <source>
        <dbReference type="EMBL" id="KAK0060503.1"/>
    </source>
</evidence>
<organism evidence="3 4">
    <name type="scientific">Biomphalaria pfeifferi</name>
    <name type="common">Bloodfluke planorb</name>
    <name type="synonym">Freshwater snail</name>
    <dbReference type="NCBI Taxonomy" id="112525"/>
    <lineage>
        <taxon>Eukaryota</taxon>
        <taxon>Metazoa</taxon>
        <taxon>Spiralia</taxon>
        <taxon>Lophotrochozoa</taxon>
        <taxon>Mollusca</taxon>
        <taxon>Gastropoda</taxon>
        <taxon>Heterobranchia</taxon>
        <taxon>Euthyneura</taxon>
        <taxon>Panpulmonata</taxon>
        <taxon>Hygrophila</taxon>
        <taxon>Lymnaeoidea</taxon>
        <taxon>Planorbidae</taxon>
        <taxon>Biomphalaria</taxon>
    </lineage>
</organism>
<evidence type="ECO:0000256" key="1">
    <source>
        <dbReference type="SAM" id="MobiDB-lite"/>
    </source>
</evidence>
<protein>
    <submittedName>
        <fullName evidence="3">Uncharacterized protein</fullName>
    </submittedName>
</protein>
<dbReference type="EMBL" id="JASAOG010000035">
    <property type="protein sequence ID" value="KAK0060503.1"/>
    <property type="molecule type" value="Genomic_DNA"/>
</dbReference>
<feature type="signal peptide" evidence="2">
    <location>
        <begin position="1"/>
        <end position="21"/>
    </location>
</feature>
<feature type="compositionally biased region" description="Basic and acidic residues" evidence="1">
    <location>
        <begin position="55"/>
        <end position="72"/>
    </location>
</feature>
<dbReference type="AlphaFoldDB" id="A0AAD8BUM7"/>
<feature type="chain" id="PRO_5042117176" evidence="2">
    <location>
        <begin position="22"/>
        <end position="243"/>
    </location>
</feature>
<gene>
    <name evidence="3" type="ORF">Bpfe_010016</name>
</gene>
<reference evidence="3" key="2">
    <citation type="submission" date="2023-04" db="EMBL/GenBank/DDBJ databases">
        <authorList>
            <person name="Bu L."/>
            <person name="Lu L."/>
            <person name="Laidemitt M.R."/>
            <person name="Zhang S.M."/>
            <person name="Mutuku M."/>
            <person name="Mkoji G."/>
            <person name="Steinauer M."/>
            <person name="Loker E.S."/>
        </authorList>
    </citation>
    <scope>NUCLEOTIDE SEQUENCE</scope>
    <source>
        <strain evidence="3">KasaAsao</strain>
        <tissue evidence="3">Whole Snail</tissue>
    </source>
</reference>
<proteinExistence type="predicted"/>
<evidence type="ECO:0000313" key="4">
    <source>
        <dbReference type="Proteomes" id="UP001233172"/>
    </source>
</evidence>
<accession>A0AAD8BUM7</accession>
<sequence>MAVFCYCVLSVSLTATVLVHSLHVILQQSPDIYRFYPRLSTISWRHKSGPLKSRVTSEDIKVSDPQNDRDNQSYDPGMVSAEQIQQSSEVNSIALQSEEKRNLSPFQDIPQPCEIDSDALCARPRHPRCNVTYPASDSAEDSVCKVRVDCQSSCSARCFAVRMAIPGGLIRPSAIFNFSISTFDTNGTERISRAWENKSQTFSAIKVAQILSSRRYVKFLVSSAFDCSNLLVCQPSSEAMQQL</sequence>
<dbReference type="Proteomes" id="UP001233172">
    <property type="component" value="Unassembled WGS sequence"/>
</dbReference>
<reference evidence="3" key="1">
    <citation type="journal article" date="2023" name="PLoS Negl. Trop. Dis.">
        <title>A genome sequence for Biomphalaria pfeifferi, the major vector snail for the human-infecting parasite Schistosoma mansoni.</title>
        <authorList>
            <person name="Bu L."/>
            <person name="Lu L."/>
            <person name="Laidemitt M.R."/>
            <person name="Zhang S.M."/>
            <person name="Mutuku M."/>
            <person name="Mkoji G."/>
            <person name="Steinauer M."/>
            <person name="Loker E.S."/>
        </authorList>
    </citation>
    <scope>NUCLEOTIDE SEQUENCE</scope>
    <source>
        <strain evidence="3">KasaAsao</strain>
    </source>
</reference>
<comment type="caution">
    <text evidence="3">The sequence shown here is derived from an EMBL/GenBank/DDBJ whole genome shotgun (WGS) entry which is preliminary data.</text>
</comment>
<keyword evidence="4" id="KW-1185">Reference proteome</keyword>
<feature type="region of interest" description="Disordered" evidence="1">
    <location>
        <begin position="55"/>
        <end position="75"/>
    </location>
</feature>
<name>A0AAD8BUM7_BIOPF</name>